<keyword evidence="1" id="KW-1133">Transmembrane helix</keyword>
<dbReference type="AlphaFoldDB" id="X6NSQ1"/>
<keyword evidence="1" id="KW-0472">Membrane</keyword>
<dbReference type="EMBL" id="ASPP01006304">
    <property type="protein sequence ID" value="ETO29026.1"/>
    <property type="molecule type" value="Genomic_DNA"/>
</dbReference>
<proteinExistence type="predicted"/>
<accession>X6NSQ1</accession>
<keyword evidence="3" id="KW-1185">Reference proteome</keyword>
<protein>
    <submittedName>
        <fullName evidence="2">Uncharacterized protein</fullName>
    </submittedName>
</protein>
<organism evidence="2 3">
    <name type="scientific">Reticulomyxa filosa</name>
    <dbReference type="NCBI Taxonomy" id="46433"/>
    <lineage>
        <taxon>Eukaryota</taxon>
        <taxon>Sar</taxon>
        <taxon>Rhizaria</taxon>
        <taxon>Retaria</taxon>
        <taxon>Foraminifera</taxon>
        <taxon>Monothalamids</taxon>
        <taxon>Reticulomyxidae</taxon>
        <taxon>Reticulomyxa</taxon>
    </lineage>
</organism>
<dbReference type="Proteomes" id="UP000023152">
    <property type="component" value="Unassembled WGS sequence"/>
</dbReference>
<reference evidence="2 3" key="1">
    <citation type="journal article" date="2013" name="Curr. Biol.">
        <title>The Genome of the Foraminiferan Reticulomyxa filosa.</title>
        <authorList>
            <person name="Glockner G."/>
            <person name="Hulsmann N."/>
            <person name="Schleicher M."/>
            <person name="Noegel A.A."/>
            <person name="Eichinger L."/>
            <person name="Gallinger C."/>
            <person name="Pawlowski J."/>
            <person name="Sierra R."/>
            <person name="Euteneuer U."/>
            <person name="Pillet L."/>
            <person name="Moustafa A."/>
            <person name="Platzer M."/>
            <person name="Groth M."/>
            <person name="Szafranski K."/>
            <person name="Schliwa M."/>
        </authorList>
    </citation>
    <scope>NUCLEOTIDE SEQUENCE [LARGE SCALE GENOMIC DNA]</scope>
</reference>
<evidence type="ECO:0000256" key="1">
    <source>
        <dbReference type="SAM" id="Phobius"/>
    </source>
</evidence>
<evidence type="ECO:0000313" key="3">
    <source>
        <dbReference type="Proteomes" id="UP000023152"/>
    </source>
</evidence>
<feature type="transmembrane region" description="Helical" evidence="1">
    <location>
        <begin position="12"/>
        <end position="30"/>
    </location>
</feature>
<keyword evidence="1" id="KW-0812">Transmembrane</keyword>
<comment type="caution">
    <text evidence="2">The sequence shown here is derived from an EMBL/GenBank/DDBJ whole genome shotgun (WGS) entry which is preliminary data.</text>
</comment>
<name>X6NSQ1_RETFI</name>
<evidence type="ECO:0000313" key="2">
    <source>
        <dbReference type="EMBL" id="ETO29026.1"/>
    </source>
</evidence>
<sequence>MKCLKKIIHTYIYIHIHIYICIYLYTYFFYVSNRNDKDKSKLLKKGSESNSKFDDVKLDNSKSATTSSTDLHIVNSQKMLLRSQSMSDLTAVTDSDFSNFVVGKNIKVYFGVGEHKAVPDTCKVTYVLQCKDGGWIPQTINDLGMVEQHMIKIFFKMTDWLLNRTS</sequence>
<gene>
    <name evidence="2" type="ORF">RFI_08102</name>
</gene>